<evidence type="ECO:0000256" key="1">
    <source>
        <dbReference type="ARBA" id="ARBA00022630"/>
    </source>
</evidence>
<dbReference type="GO" id="GO:0051213">
    <property type="term" value="F:dioxygenase activity"/>
    <property type="evidence" value="ECO:0007669"/>
    <property type="project" value="UniProtKB-KW"/>
</dbReference>
<dbReference type="GO" id="GO:0018580">
    <property type="term" value="F:nitronate monooxygenase activity"/>
    <property type="evidence" value="ECO:0007669"/>
    <property type="project" value="InterPro"/>
</dbReference>
<dbReference type="CDD" id="cd04730">
    <property type="entry name" value="NPD_like"/>
    <property type="match status" value="1"/>
</dbReference>
<dbReference type="AlphaFoldDB" id="A0A919JEG0"/>
<keyword evidence="5" id="KW-0223">Dioxygenase</keyword>
<reference evidence="5" key="1">
    <citation type="submission" date="2021-01" db="EMBL/GenBank/DDBJ databases">
        <title>Whole genome shotgun sequence of Actinoplanes nipponensis NBRC 14063.</title>
        <authorList>
            <person name="Komaki H."/>
            <person name="Tamura T."/>
        </authorList>
    </citation>
    <scope>NUCLEOTIDE SEQUENCE</scope>
    <source>
        <strain evidence="5">NBRC 14063</strain>
    </source>
</reference>
<dbReference type="PANTHER" id="PTHR32332">
    <property type="entry name" value="2-NITROPROPANE DIOXYGENASE"/>
    <property type="match status" value="1"/>
</dbReference>
<sequence>MTLPTRFTEAFGLSTPIAQAGMAFVGMTPDLAVAVSEAGALGSIGVGLMPAPAVTATIAAVRARTRGPFHVNFITPLTADAQIDAACAAGPAGVSFHWGHPDRAWIDRLHAAGVRVLEQVGSVAAARRAAGDGVDVVVAQGLEAGGHNFATLPTFALVPLVVDAVAPALVLAAGGVADGRGLAAALMLGADGVWVGTRLVATEESAAHDGYKSRVVAADATQTERTALFGPETPDFNPMRVLRNRVVRAWGDRVAEIPADTSGRPVIGHTELGGVPLDLHEFSNLVPMRGLTTGDLEEMALPAGQGVGLVGAVEPAGAVVERMTRQARAALARHRDAEPAARAGGDAATIRA</sequence>
<dbReference type="Pfam" id="PF03060">
    <property type="entry name" value="NMO"/>
    <property type="match status" value="1"/>
</dbReference>
<keyword evidence="2" id="KW-0288">FMN</keyword>
<evidence type="ECO:0000313" key="6">
    <source>
        <dbReference type="Proteomes" id="UP000647172"/>
    </source>
</evidence>
<evidence type="ECO:0000256" key="3">
    <source>
        <dbReference type="ARBA" id="ARBA00023002"/>
    </source>
</evidence>
<organism evidence="5 6">
    <name type="scientific">Actinoplanes nipponensis</name>
    <dbReference type="NCBI Taxonomy" id="135950"/>
    <lineage>
        <taxon>Bacteria</taxon>
        <taxon>Bacillati</taxon>
        <taxon>Actinomycetota</taxon>
        <taxon>Actinomycetes</taxon>
        <taxon>Micromonosporales</taxon>
        <taxon>Micromonosporaceae</taxon>
        <taxon>Actinoplanes</taxon>
    </lineage>
</organism>
<dbReference type="Proteomes" id="UP000647172">
    <property type="component" value="Unassembled WGS sequence"/>
</dbReference>
<protein>
    <submittedName>
        <fullName evidence="5">2-nitropropane dioxygenase</fullName>
    </submittedName>
</protein>
<evidence type="ECO:0000313" key="5">
    <source>
        <dbReference type="EMBL" id="GIE48956.1"/>
    </source>
</evidence>
<accession>A0A919JEG0</accession>
<dbReference type="InterPro" id="IPR004136">
    <property type="entry name" value="NMO"/>
</dbReference>
<dbReference type="EMBL" id="BOMQ01000028">
    <property type="protein sequence ID" value="GIE48956.1"/>
    <property type="molecule type" value="Genomic_DNA"/>
</dbReference>
<keyword evidence="1" id="KW-0285">Flavoprotein</keyword>
<comment type="caution">
    <text evidence="5">The sequence shown here is derived from an EMBL/GenBank/DDBJ whole genome shotgun (WGS) entry which is preliminary data.</text>
</comment>
<keyword evidence="3" id="KW-0560">Oxidoreductase</keyword>
<dbReference type="InterPro" id="IPR013785">
    <property type="entry name" value="Aldolase_TIM"/>
</dbReference>
<dbReference type="Gene3D" id="3.20.20.70">
    <property type="entry name" value="Aldolase class I"/>
    <property type="match status" value="1"/>
</dbReference>
<keyword evidence="6" id="KW-1185">Reference proteome</keyword>
<feature type="region of interest" description="Disordered" evidence="4">
    <location>
        <begin position="331"/>
        <end position="352"/>
    </location>
</feature>
<feature type="compositionally biased region" description="Low complexity" evidence="4">
    <location>
        <begin position="340"/>
        <end position="352"/>
    </location>
</feature>
<gene>
    <name evidence="5" type="ORF">Ani05nite_24900</name>
</gene>
<proteinExistence type="predicted"/>
<dbReference type="RefSeq" id="WP_203768055.1">
    <property type="nucleotide sequence ID" value="NZ_BAAAYJ010000058.1"/>
</dbReference>
<evidence type="ECO:0000256" key="4">
    <source>
        <dbReference type="SAM" id="MobiDB-lite"/>
    </source>
</evidence>
<dbReference type="SUPFAM" id="SSF51412">
    <property type="entry name" value="Inosine monophosphate dehydrogenase (IMPDH)"/>
    <property type="match status" value="1"/>
</dbReference>
<evidence type="ECO:0000256" key="2">
    <source>
        <dbReference type="ARBA" id="ARBA00022643"/>
    </source>
</evidence>
<dbReference type="PANTHER" id="PTHR32332:SF20">
    <property type="entry name" value="2-NITROPROPANE DIOXYGENASE-LIKE PROTEIN"/>
    <property type="match status" value="1"/>
</dbReference>
<name>A0A919JEG0_9ACTN</name>